<gene>
    <name evidence="1" type="primary">BQ5605_C007g04844</name>
    <name evidence="1" type="ORF">BQ5605_C007G04844</name>
</gene>
<organism evidence="1 2">
    <name type="scientific">Microbotryum silenes-dioicae</name>
    <dbReference type="NCBI Taxonomy" id="796604"/>
    <lineage>
        <taxon>Eukaryota</taxon>
        <taxon>Fungi</taxon>
        <taxon>Dikarya</taxon>
        <taxon>Basidiomycota</taxon>
        <taxon>Pucciniomycotina</taxon>
        <taxon>Microbotryomycetes</taxon>
        <taxon>Microbotryales</taxon>
        <taxon>Microbotryaceae</taxon>
        <taxon>Microbotryum</taxon>
    </lineage>
</organism>
<keyword evidence="2" id="KW-1185">Reference proteome</keyword>
<dbReference type="EMBL" id="FQNC01000045">
    <property type="protein sequence ID" value="SGY63892.1"/>
    <property type="molecule type" value="Genomic_DNA"/>
</dbReference>
<name>A0A2X0MC88_9BASI</name>
<evidence type="ECO:0000313" key="2">
    <source>
        <dbReference type="Proteomes" id="UP000249464"/>
    </source>
</evidence>
<dbReference type="Proteomes" id="UP000249464">
    <property type="component" value="Unassembled WGS sequence"/>
</dbReference>
<dbReference type="AlphaFoldDB" id="A0A2X0MC88"/>
<sequence>MHKLRSLDIAHVKVRVWTSLCSHVVVSAGDPHRAFTEVSYKKWSQLTLRDRDFRKRLGRETAWLGVSEERCNPRLDDFLSLA</sequence>
<proteinExistence type="predicted"/>
<evidence type="ECO:0000313" key="1">
    <source>
        <dbReference type="EMBL" id="SGY63892.1"/>
    </source>
</evidence>
<protein>
    <submittedName>
        <fullName evidence="1">BQ5605_C007g04844 protein</fullName>
    </submittedName>
</protein>
<accession>A0A2X0MC88</accession>
<reference evidence="1 2" key="1">
    <citation type="submission" date="2016-11" db="EMBL/GenBank/DDBJ databases">
        <authorList>
            <person name="Jaros S."/>
            <person name="Januszkiewicz K."/>
            <person name="Wedrychowicz H."/>
        </authorList>
    </citation>
    <scope>NUCLEOTIDE SEQUENCE [LARGE SCALE GENOMIC DNA]</scope>
</reference>